<evidence type="ECO:0000313" key="3">
    <source>
        <dbReference type="Proteomes" id="UP001383192"/>
    </source>
</evidence>
<feature type="compositionally biased region" description="Polar residues" evidence="1">
    <location>
        <begin position="1"/>
        <end position="10"/>
    </location>
</feature>
<accession>A0AAW0E9D5</accession>
<evidence type="ECO:0000313" key="2">
    <source>
        <dbReference type="EMBL" id="KAK7060556.1"/>
    </source>
</evidence>
<comment type="caution">
    <text evidence="2">The sequence shown here is derived from an EMBL/GenBank/DDBJ whole genome shotgun (WGS) entry which is preliminary data.</text>
</comment>
<feature type="region of interest" description="Disordered" evidence="1">
    <location>
        <begin position="117"/>
        <end position="150"/>
    </location>
</feature>
<feature type="region of interest" description="Disordered" evidence="1">
    <location>
        <begin position="1"/>
        <end position="35"/>
    </location>
</feature>
<evidence type="ECO:0000256" key="1">
    <source>
        <dbReference type="SAM" id="MobiDB-lite"/>
    </source>
</evidence>
<feature type="region of interest" description="Disordered" evidence="1">
    <location>
        <begin position="260"/>
        <end position="331"/>
    </location>
</feature>
<gene>
    <name evidence="2" type="ORF">VNI00_001322</name>
</gene>
<sequence length="388" mass="43062">MNSSPSSPRNKSYRKPVPLYVPSPPASPAYAPTSPLPPSPILSVVSIRDSIPPLPSDWKHVFHNTAVSDSGVPETPEDVDLELRYEFESQVSLQKRSPVSSYPRAREVRDVDYLRQIFRPPTPPIPTENRKRKLQDGDTVVDQPGATQQSLDHSYRPELMIVEASVRVRKVERGSEIPLEYPPPPPAARLRQGSETSTARADSIEVLPTAVVQKHMSVRLSGRPHTLSARHVGSIHLLPNPEPMEMQSSKGSVTSIRTDRFSRPDLRPNHLLPTAERPLPLATLSPKSSWKTERSRRSSLTLVPIPGEDAGSASSGTHHHPHRDDGSECHNVPILPMHRVTLPKNFQRKGNEISDQSSWRGRLGFVDFFRALGGMLGRVFGCSTARPE</sequence>
<dbReference type="EMBL" id="JAYKXP010000003">
    <property type="protein sequence ID" value="KAK7060556.1"/>
    <property type="molecule type" value="Genomic_DNA"/>
</dbReference>
<keyword evidence="3" id="KW-1185">Reference proteome</keyword>
<reference evidence="2 3" key="1">
    <citation type="submission" date="2024-01" db="EMBL/GenBank/DDBJ databases">
        <title>A draft genome for a cacao thread blight-causing isolate of Paramarasmius palmivorus.</title>
        <authorList>
            <person name="Baruah I.K."/>
            <person name="Bukari Y."/>
            <person name="Amoako-Attah I."/>
            <person name="Meinhardt L.W."/>
            <person name="Bailey B.A."/>
            <person name="Cohen S.P."/>
        </authorList>
    </citation>
    <scope>NUCLEOTIDE SEQUENCE [LARGE SCALE GENOMIC DNA]</scope>
    <source>
        <strain evidence="2 3">GH-12</strain>
    </source>
</reference>
<feature type="region of interest" description="Disordered" evidence="1">
    <location>
        <begin position="176"/>
        <end position="200"/>
    </location>
</feature>
<dbReference type="Proteomes" id="UP001383192">
    <property type="component" value="Unassembled WGS sequence"/>
</dbReference>
<organism evidence="2 3">
    <name type="scientific">Paramarasmius palmivorus</name>
    <dbReference type="NCBI Taxonomy" id="297713"/>
    <lineage>
        <taxon>Eukaryota</taxon>
        <taxon>Fungi</taxon>
        <taxon>Dikarya</taxon>
        <taxon>Basidiomycota</taxon>
        <taxon>Agaricomycotina</taxon>
        <taxon>Agaricomycetes</taxon>
        <taxon>Agaricomycetidae</taxon>
        <taxon>Agaricales</taxon>
        <taxon>Marasmiineae</taxon>
        <taxon>Marasmiaceae</taxon>
        <taxon>Paramarasmius</taxon>
    </lineage>
</organism>
<dbReference type="AlphaFoldDB" id="A0AAW0E9D5"/>
<name>A0AAW0E9D5_9AGAR</name>
<protein>
    <submittedName>
        <fullName evidence="2">Uncharacterized protein</fullName>
    </submittedName>
</protein>
<proteinExistence type="predicted"/>